<dbReference type="AlphaFoldDB" id="A0A2P5XVH0"/>
<accession>A0A2P5XVH0</accession>
<gene>
    <name evidence="1" type="ORF">GOBAR_AA13373</name>
</gene>
<dbReference type="EMBL" id="KZ664162">
    <property type="protein sequence ID" value="PPS07266.1"/>
    <property type="molecule type" value="Genomic_DNA"/>
</dbReference>
<dbReference type="Proteomes" id="UP000239757">
    <property type="component" value="Unassembled WGS sequence"/>
</dbReference>
<reference evidence="1 2" key="1">
    <citation type="submission" date="2015-01" db="EMBL/GenBank/DDBJ databases">
        <title>Genome of allotetraploid Gossypium barbadense reveals genomic plasticity and fiber elongation in cotton evolution.</title>
        <authorList>
            <person name="Chen X."/>
            <person name="Liu X."/>
            <person name="Zhao B."/>
            <person name="Zheng H."/>
            <person name="Hu Y."/>
            <person name="Lu G."/>
            <person name="Yang C."/>
            <person name="Chen J."/>
            <person name="Shan C."/>
            <person name="Zhang L."/>
            <person name="Zhou Y."/>
            <person name="Wang L."/>
            <person name="Guo W."/>
            <person name="Bai Y."/>
            <person name="Ruan J."/>
            <person name="Shangguan X."/>
            <person name="Mao Y."/>
            <person name="Jiang J."/>
            <person name="Zhu Y."/>
            <person name="Lei J."/>
            <person name="Kang H."/>
            <person name="Chen S."/>
            <person name="He X."/>
            <person name="Wang R."/>
            <person name="Wang Y."/>
            <person name="Chen J."/>
            <person name="Wang L."/>
            <person name="Yu S."/>
            <person name="Wang B."/>
            <person name="Wei J."/>
            <person name="Song S."/>
            <person name="Lu X."/>
            <person name="Gao Z."/>
            <person name="Gu W."/>
            <person name="Deng X."/>
            <person name="Ma D."/>
            <person name="Wang S."/>
            <person name="Liang W."/>
            <person name="Fang L."/>
            <person name="Cai C."/>
            <person name="Zhu X."/>
            <person name="Zhou B."/>
            <person name="Zhang Y."/>
            <person name="Chen Z."/>
            <person name="Xu S."/>
            <person name="Zhu R."/>
            <person name="Wang S."/>
            <person name="Zhang T."/>
            <person name="Zhao G."/>
        </authorList>
    </citation>
    <scope>NUCLEOTIDE SEQUENCE [LARGE SCALE GENOMIC DNA]</scope>
    <source>
        <strain evidence="2">cv. Xinhai21</strain>
        <tissue evidence="1">Leaf</tissue>
    </source>
</reference>
<protein>
    <submittedName>
        <fullName evidence="1">Uncharacterized protein</fullName>
    </submittedName>
</protein>
<proteinExistence type="predicted"/>
<evidence type="ECO:0000313" key="1">
    <source>
        <dbReference type="EMBL" id="PPS07266.1"/>
    </source>
</evidence>
<name>A0A2P5XVH0_GOSBA</name>
<organism evidence="1 2">
    <name type="scientific">Gossypium barbadense</name>
    <name type="common">Sea Island cotton</name>
    <name type="synonym">Hibiscus barbadensis</name>
    <dbReference type="NCBI Taxonomy" id="3634"/>
    <lineage>
        <taxon>Eukaryota</taxon>
        <taxon>Viridiplantae</taxon>
        <taxon>Streptophyta</taxon>
        <taxon>Embryophyta</taxon>
        <taxon>Tracheophyta</taxon>
        <taxon>Spermatophyta</taxon>
        <taxon>Magnoliopsida</taxon>
        <taxon>eudicotyledons</taxon>
        <taxon>Gunneridae</taxon>
        <taxon>Pentapetalae</taxon>
        <taxon>rosids</taxon>
        <taxon>malvids</taxon>
        <taxon>Malvales</taxon>
        <taxon>Malvaceae</taxon>
        <taxon>Malvoideae</taxon>
        <taxon>Gossypium</taxon>
    </lineage>
</organism>
<evidence type="ECO:0000313" key="2">
    <source>
        <dbReference type="Proteomes" id="UP000239757"/>
    </source>
</evidence>
<sequence length="191" mass="21796">MSNEEVITEHEHCPCEETKCIGIERQGLEPYSQKYFPHLKARSSTSALMRPHQFKGVHSGHRARLWSTTYAKGHEMKKGAQHIHNSIWLRYVTQDPDRTPWVQLEQGESMKRSAARQFDAGSMEPANTQQPKHQSYAHCVLVVAPCTLANNPPNQYTGRGAKGTMKRGYTTTAWHKNYERQNSTGTWSSQD</sequence>